<feature type="transmembrane region" description="Helical" evidence="2">
    <location>
        <begin position="39"/>
        <end position="59"/>
    </location>
</feature>
<protein>
    <recommendedName>
        <fullName evidence="5">MmpS family membrane protein</fullName>
    </recommendedName>
</protein>
<keyword evidence="2" id="KW-0812">Transmembrane</keyword>
<evidence type="ECO:0008006" key="5">
    <source>
        <dbReference type="Google" id="ProtNLM"/>
    </source>
</evidence>
<evidence type="ECO:0000256" key="2">
    <source>
        <dbReference type="SAM" id="Phobius"/>
    </source>
</evidence>
<reference evidence="3 4" key="1">
    <citation type="submission" date="2020-08" db="EMBL/GenBank/DDBJ databases">
        <title>Genomic Encyclopedia of Type Strains, Phase III (KMG-III): the genomes of soil and plant-associated and newly described type strains.</title>
        <authorList>
            <person name="Whitman W."/>
        </authorList>
    </citation>
    <scope>NUCLEOTIDE SEQUENCE [LARGE SCALE GENOMIC DNA]</scope>
    <source>
        <strain evidence="3 4">CECT 3265</strain>
    </source>
</reference>
<gene>
    <name evidence="3" type="ORF">FHS38_003294</name>
</gene>
<evidence type="ECO:0000313" key="3">
    <source>
        <dbReference type="EMBL" id="MBB4887240.1"/>
    </source>
</evidence>
<comment type="caution">
    <text evidence="3">The sequence shown here is derived from an EMBL/GenBank/DDBJ whole genome shotgun (WGS) entry which is preliminary data.</text>
</comment>
<dbReference type="InterPro" id="IPR038468">
    <property type="entry name" value="MmpS_C"/>
</dbReference>
<keyword evidence="2" id="KW-0472">Membrane</keyword>
<organism evidence="3 4">
    <name type="scientific">Streptomyces netropsis</name>
    <name type="common">Streptoverticillium netropsis</name>
    <dbReference type="NCBI Taxonomy" id="55404"/>
    <lineage>
        <taxon>Bacteria</taxon>
        <taxon>Bacillati</taxon>
        <taxon>Actinomycetota</taxon>
        <taxon>Actinomycetes</taxon>
        <taxon>Kitasatosporales</taxon>
        <taxon>Streptomycetaceae</taxon>
        <taxon>Streptomyces</taxon>
    </lineage>
</organism>
<evidence type="ECO:0000256" key="1">
    <source>
        <dbReference type="SAM" id="MobiDB-lite"/>
    </source>
</evidence>
<dbReference type="EMBL" id="JACHJG010000006">
    <property type="protein sequence ID" value="MBB4887240.1"/>
    <property type="molecule type" value="Genomic_DNA"/>
</dbReference>
<evidence type="ECO:0000313" key="4">
    <source>
        <dbReference type="Proteomes" id="UP000556436"/>
    </source>
</evidence>
<dbReference type="RefSeq" id="WP_184734278.1">
    <property type="nucleotide sequence ID" value="NZ_BMRW01000002.1"/>
</dbReference>
<proteinExistence type="predicted"/>
<keyword evidence="4" id="KW-1185">Reference proteome</keyword>
<name>A0A7W7PFZ8_STRNE</name>
<keyword evidence="2" id="KW-1133">Transmembrane helix</keyword>
<feature type="region of interest" description="Disordered" evidence="1">
    <location>
        <begin position="1"/>
        <end position="31"/>
    </location>
</feature>
<feature type="compositionally biased region" description="Low complexity" evidence="1">
    <location>
        <begin position="1"/>
        <end position="10"/>
    </location>
</feature>
<dbReference type="Proteomes" id="UP000556436">
    <property type="component" value="Unassembled WGS sequence"/>
</dbReference>
<accession>A0A7W7PFZ8</accession>
<dbReference type="Gene3D" id="2.60.40.2880">
    <property type="entry name" value="MmpS1-5, C-terminal soluble domain"/>
    <property type="match status" value="1"/>
</dbReference>
<dbReference type="AlphaFoldDB" id="A0A7W7PFZ8"/>
<sequence length="158" mass="16436">MPDTSASGPQGAPGWGGPSAAGHPHHAPPAHRRRRKWPWVLLVLLLLIVGGCAVLFAVVSNESDKTVTVKYEVTGDAKDVKIVYTTWSSGNRSESLQNVPSLPWRKQVDTKGFVKGGLLAVTTGPRGGSVTCSVTVDEGKPTTATASGVAATATCEGF</sequence>